<dbReference type="AlphaFoldDB" id="A0A7J7KS32"/>
<feature type="signal peptide" evidence="1">
    <location>
        <begin position="1"/>
        <end position="28"/>
    </location>
</feature>
<protein>
    <submittedName>
        <fullName evidence="2">Uncharacterized protein</fullName>
    </submittedName>
</protein>
<sequence length="235" mass="26017">MRLDSTHSTVTMLGRSLCLLFAIAAVSALTVPATRSERKCVPLKWESSVYGKLVEVVQGTGLVADIVATTAVDNSKNRAAFRESVYVDGKFAGNYTVLFFSDVGYVVDTIHMKCTKGESREITQICSDSESLTHLFSWNVGDKITDTYRLTLKDRSTVITVLRDSFTIVSELIEQTSAGVNTPILQNKLIMKIVLATAYTPYYFLFPVPQMVAFQYGNITNGIQDESVFDIPSYC</sequence>
<feature type="chain" id="PRO_5029815939" evidence="1">
    <location>
        <begin position="29"/>
        <end position="235"/>
    </location>
</feature>
<comment type="caution">
    <text evidence="2">The sequence shown here is derived from an EMBL/GenBank/DDBJ whole genome shotgun (WGS) entry which is preliminary data.</text>
</comment>
<dbReference type="OrthoDB" id="10001248at2759"/>
<proteinExistence type="predicted"/>
<accession>A0A7J7KS32</accession>
<dbReference type="EMBL" id="VXIV02000090">
    <property type="protein sequence ID" value="KAF6041001.1"/>
    <property type="molecule type" value="Genomic_DNA"/>
</dbReference>
<name>A0A7J7KS32_BUGNE</name>
<reference evidence="2" key="1">
    <citation type="submission" date="2020-06" db="EMBL/GenBank/DDBJ databases">
        <title>Draft genome of Bugula neritina, a colonial animal packing powerful symbionts and potential medicines.</title>
        <authorList>
            <person name="Rayko M."/>
        </authorList>
    </citation>
    <scope>NUCLEOTIDE SEQUENCE [LARGE SCALE GENOMIC DNA]</scope>
    <source>
        <strain evidence="2">Kwan_BN1</strain>
    </source>
</reference>
<keyword evidence="1" id="KW-0732">Signal</keyword>
<keyword evidence="3" id="KW-1185">Reference proteome</keyword>
<gene>
    <name evidence="2" type="ORF">EB796_000718</name>
</gene>
<evidence type="ECO:0000256" key="1">
    <source>
        <dbReference type="SAM" id="SignalP"/>
    </source>
</evidence>
<evidence type="ECO:0000313" key="3">
    <source>
        <dbReference type="Proteomes" id="UP000593567"/>
    </source>
</evidence>
<organism evidence="2 3">
    <name type="scientific">Bugula neritina</name>
    <name type="common">Brown bryozoan</name>
    <name type="synonym">Sertularia neritina</name>
    <dbReference type="NCBI Taxonomy" id="10212"/>
    <lineage>
        <taxon>Eukaryota</taxon>
        <taxon>Metazoa</taxon>
        <taxon>Spiralia</taxon>
        <taxon>Lophotrochozoa</taxon>
        <taxon>Bryozoa</taxon>
        <taxon>Gymnolaemata</taxon>
        <taxon>Cheilostomatida</taxon>
        <taxon>Flustrina</taxon>
        <taxon>Buguloidea</taxon>
        <taxon>Bugulidae</taxon>
        <taxon>Bugula</taxon>
    </lineage>
</organism>
<evidence type="ECO:0000313" key="2">
    <source>
        <dbReference type="EMBL" id="KAF6041001.1"/>
    </source>
</evidence>
<dbReference type="Proteomes" id="UP000593567">
    <property type="component" value="Unassembled WGS sequence"/>
</dbReference>